<dbReference type="CDD" id="cd01086">
    <property type="entry name" value="MetAP1"/>
    <property type="match status" value="1"/>
</dbReference>
<evidence type="ECO:0000256" key="2">
    <source>
        <dbReference type="ARBA" id="ARBA00022438"/>
    </source>
</evidence>
<dbReference type="InterPro" id="IPR000994">
    <property type="entry name" value="Pept_M24"/>
</dbReference>
<comment type="similarity">
    <text evidence="6">Belongs to the peptidase M24A family. Methionine aminopeptidase type 1 subfamily.</text>
</comment>
<evidence type="ECO:0000256" key="3">
    <source>
        <dbReference type="ARBA" id="ARBA00022670"/>
    </source>
</evidence>
<evidence type="ECO:0000259" key="8">
    <source>
        <dbReference type="Pfam" id="PF00557"/>
    </source>
</evidence>
<feature type="binding site" evidence="6">
    <location>
        <position position="237"/>
    </location>
    <ligand>
        <name>a divalent metal cation</name>
        <dbReference type="ChEBI" id="CHEBI:60240"/>
        <label>2</label>
        <note>catalytic</note>
    </ligand>
</feature>
<dbReference type="GO" id="GO:0046872">
    <property type="term" value="F:metal ion binding"/>
    <property type="evidence" value="ECO:0007669"/>
    <property type="project" value="UniProtKB-UniRule"/>
</dbReference>
<dbReference type="GO" id="GO:0006508">
    <property type="term" value="P:proteolysis"/>
    <property type="evidence" value="ECO:0007669"/>
    <property type="project" value="UniProtKB-KW"/>
</dbReference>
<proteinExistence type="inferred from homology"/>
<keyword evidence="4 6" id="KW-0479">Metal-binding</keyword>
<feature type="binding site" evidence="6">
    <location>
        <position position="206"/>
    </location>
    <ligand>
        <name>a divalent metal cation</name>
        <dbReference type="ChEBI" id="CHEBI:60240"/>
        <label>2</label>
        <note>catalytic</note>
    </ligand>
</feature>
<sequence>MGSDTITLLSKREIEKMRRAGILAAQLLDHLAPMVKPGVSTLELNDEAERWTQKHGAKSAPLGYHGFPKSICTSVNEVICHGIPNEKQILKDGDIINIDVTPILDGYYGDTSRTFFVGTPSPTAKKLVEVTEECLRRGIEAVSPNGKIGDIGAAIQEYAEAQGFSVVRDFVGHGISNIFHTAPQIPHYGTRGKGKRLRPGMVFTIEPMINEGTWEAVILEDKWTAITKDGKLSAQFEHTLAVTEDGVEILTLPE</sequence>
<keyword evidence="3 6" id="KW-0645">Protease</keyword>
<evidence type="ECO:0000256" key="5">
    <source>
        <dbReference type="ARBA" id="ARBA00022801"/>
    </source>
</evidence>
<gene>
    <name evidence="6 9" type="primary">map</name>
    <name evidence="9" type="ORF">C7H19_21305</name>
</gene>
<dbReference type="AlphaFoldDB" id="A0A2T1LSE3"/>
<dbReference type="GO" id="GO:0070006">
    <property type="term" value="F:metalloaminopeptidase activity"/>
    <property type="evidence" value="ECO:0007669"/>
    <property type="project" value="UniProtKB-UniRule"/>
</dbReference>
<evidence type="ECO:0000256" key="7">
    <source>
        <dbReference type="RuleBase" id="RU003653"/>
    </source>
</evidence>
<feature type="binding site" evidence="6">
    <location>
        <position position="237"/>
    </location>
    <ligand>
        <name>a divalent metal cation</name>
        <dbReference type="ChEBI" id="CHEBI:60240"/>
        <label>1</label>
    </ligand>
</feature>
<keyword evidence="2 6" id="KW-0031">Aminopeptidase</keyword>
<dbReference type="PROSITE" id="PS00680">
    <property type="entry name" value="MAP_1"/>
    <property type="match status" value="1"/>
</dbReference>
<keyword evidence="10" id="KW-1185">Reference proteome</keyword>
<dbReference type="OrthoDB" id="9802055at2"/>
<comment type="function">
    <text evidence="1 6">Removes the N-terminal methionine from nascent proteins. The N-terminal methionine is often cleaved when the second residue in the primary sequence is small and uncharged (Met-Ala-, Cys, Gly, Pro, Ser, Thr, or Val). Requires deformylation of the N(alpha)-formylated initiator methionine before it can be hydrolyzed.</text>
</comment>
<dbReference type="SUPFAM" id="SSF55920">
    <property type="entry name" value="Creatinase/aminopeptidase"/>
    <property type="match status" value="1"/>
</dbReference>
<feature type="domain" description="Peptidase M24" evidence="8">
    <location>
        <begin position="15"/>
        <end position="244"/>
    </location>
</feature>
<dbReference type="PANTHER" id="PTHR43330:SF27">
    <property type="entry name" value="METHIONINE AMINOPEPTIDASE"/>
    <property type="match status" value="1"/>
</dbReference>
<evidence type="ECO:0000313" key="9">
    <source>
        <dbReference type="EMBL" id="PSF32665.1"/>
    </source>
</evidence>
<evidence type="ECO:0000256" key="6">
    <source>
        <dbReference type="HAMAP-Rule" id="MF_01974"/>
    </source>
</evidence>
<feature type="binding site" evidence="6">
    <location>
        <position position="110"/>
    </location>
    <ligand>
        <name>a divalent metal cation</name>
        <dbReference type="ChEBI" id="CHEBI:60240"/>
        <label>1</label>
    </ligand>
</feature>
<feature type="binding site" evidence="6">
    <location>
        <position position="180"/>
    </location>
    <ligand>
        <name>substrate</name>
    </ligand>
</feature>
<comment type="subunit">
    <text evidence="6">Monomer.</text>
</comment>
<dbReference type="InterPro" id="IPR002467">
    <property type="entry name" value="Pept_M24A_MAP1"/>
</dbReference>
<dbReference type="PANTHER" id="PTHR43330">
    <property type="entry name" value="METHIONINE AMINOPEPTIDASE"/>
    <property type="match status" value="1"/>
</dbReference>
<feature type="binding site" evidence="6">
    <location>
        <position position="173"/>
    </location>
    <ligand>
        <name>a divalent metal cation</name>
        <dbReference type="ChEBI" id="CHEBI:60240"/>
        <label>2</label>
        <note>catalytic</note>
    </ligand>
</feature>
<dbReference type="Gene3D" id="3.90.230.10">
    <property type="entry name" value="Creatinase/methionine aminopeptidase superfamily"/>
    <property type="match status" value="1"/>
</dbReference>
<dbReference type="InterPro" id="IPR001714">
    <property type="entry name" value="Pept_M24_MAP"/>
</dbReference>
<dbReference type="Proteomes" id="UP000239001">
    <property type="component" value="Unassembled WGS sequence"/>
</dbReference>
<reference evidence="9 10" key="1">
    <citation type="submission" date="2018-03" db="EMBL/GenBank/DDBJ databases">
        <title>The ancient ancestry and fast evolution of plastids.</title>
        <authorList>
            <person name="Moore K.R."/>
            <person name="Magnabosco C."/>
            <person name="Momper L."/>
            <person name="Gold D.A."/>
            <person name="Bosak T."/>
            <person name="Fournier G.P."/>
        </authorList>
    </citation>
    <scope>NUCLEOTIDE SEQUENCE [LARGE SCALE GENOMIC DNA]</scope>
    <source>
        <strain evidence="9 10">CCALA 016</strain>
    </source>
</reference>
<dbReference type="GO" id="GO:0005829">
    <property type="term" value="C:cytosol"/>
    <property type="evidence" value="ECO:0007669"/>
    <property type="project" value="TreeGrafter"/>
</dbReference>
<comment type="caution">
    <text evidence="9">The sequence shown here is derived from an EMBL/GenBank/DDBJ whole genome shotgun (WGS) entry which is preliminary data.</text>
</comment>
<dbReference type="EMBL" id="PXOH01000036">
    <property type="protein sequence ID" value="PSF32665.1"/>
    <property type="molecule type" value="Genomic_DNA"/>
</dbReference>
<dbReference type="EC" id="3.4.11.18" evidence="6 7"/>
<protein>
    <recommendedName>
        <fullName evidence="6 7">Methionine aminopeptidase</fullName>
        <shortName evidence="6">MAP</shortName>
        <shortName evidence="6">MetAP</shortName>
        <ecNumber evidence="6 7">3.4.11.18</ecNumber>
    </recommendedName>
    <alternativeName>
        <fullName evidence="6">Peptidase M</fullName>
    </alternativeName>
</protein>
<accession>A0A2T1LSE3</accession>
<evidence type="ECO:0000256" key="4">
    <source>
        <dbReference type="ARBA" id="ARBA00022723"/>
    </source>
</evidence>
<evidence type="ECO:0000313" key="10">
    <source>
        <dbReference type="Proteomes" id="UP000239001"/>
    </source>
</evidence>
<dbReference type="GO" id="GO:0004239">
    <property type="term" value="F:initiator methionyl aminopeptidase activity"/>
    <property type="evidence" value="ECO:0007669"/>
    <property type="project" value="UniProtKB-UniRule"/>
</dbReference>
<organism evidence="9 10">
    <name type="scientific">Aphanothece hegewaldii CCALA 016</name>
    <dbReference type="NCBI Taxonomy" id="2107694"/>
    <lineage>
        <taxon>Bacteria</taxon>
        <taxon>Bacillati</taxon>
        <taxon>Cyanobacteriota</taxon>
        <taxon>Cyanophyceae</taxon>
        <taxon>Oscillatoriophycideae</taxon>
        <taxon>Chroococcales</taxon>
        <taxon>Aphanothecaceae</taxon>
        <taxon>Aphanothece</taxon>
    </lineage>
</organism>
<dbReference type="PRINTS" id="PR00599">
    <property type="entry name" value="MAPEPTIDASE"/>
</dbReference>
<feature type="binding site" evidence="6">
    <location>
        <position position="110"/>
    </location>
    <ligand>
        <name>a divalent metal cation</name>
        <dbReference type="ChEBI" id="CHEBI:60240"/>
        <label>2</label>
        <note>catalytic</note>
    </ligand>
</feature>
<dbReference type="HAMAP" id="MF_01974">
    <property type="entry name" value="MetAP_1"/>
    <property type="match status" value="1"/>
</dbReference>
<reference evidence="9 10" key="2">
    <citation type="submission" date="2018-03" db="EMBL/GenBank/DDBJ databases">
        <authorList>
            <person name="Keele B.F."/>
        </authorList>
    </citation>
    <scope>NUCLEOTIDE SEQUENCE [LARGE SCALE GENOMIC DNA]</scope>
    <source>
        <strain evidence="9 10">CCALA 016</strain>
    </source>
</reference>
<comment type="cofactor">
    <cofactor evidence="6">
        <name>Co(2+)</name>
        <dbReference type="ChEBI" id="CHEBI:48828"/>
    </cofactor>
    <cofactor evidence="6">
        <name>Zn(2+)</name>
        <dbReference type="ChEBI" id="CHEBI:29105"/>
    </cofactor>
    <cofactor evidence="6">
        <name>Mn(2+)</name>
        <dbReference type="ChEBI" id="CHEBI:29035"/>
    </cofactor>
    <cofactor evidence="6">
        <name>Fe(2+)</name>
        <dbReference type="ChEBI" id="CHEBI:29033"/>
    </cofactor>
    <text evidence="6">Binds 2 divalent metal cations per subunit. Has a high-affinity and a low affinity metal-binding site. The true nature of the physiological cofactor is under debate. The enzyme is active with cobalt, zinc, manganese or divalent iron ions. Most likely, methionine aminopeptidases function as mononuclear Fe(2+)-metalloproteases under physiological conditions, and the catalytically relevant metal-binding site has been assigned to the histidine-containing high-affinity site.</text>
</comment>
<keyword evidence="5 6" id="KW-0378">Hydrolase</keyword>
<feature type="binding site" evidence="6">
    <location>
        <position position="81"/>
    </location>
    <ligand>
        <name>substrate</name>
    </ligand>
</feature>
<dbReference type="InterPro" id="IPR036005">
    <property type="entry name" value="Creatinase/aminopeptidase-like"/>
</dbReference>
<evidence type="ECO:0000256" key="1">
    <source>
        <dbReference type="ARBA" id="ARBA00002521"/>
    </source>
</evidence>
<name>A0A2T1LSE3_9CHRO</name>
<dbReference type="Pfam" id="PF00557">
    <property type="entry name" value="Peptidase_M24"/>
    <property type="match status" value="1"/>
</dbReference>
<feature type="binding site" evidence="6">
    <location>
        <position position="99"/>
    </location>
    <ligand>
        <name>a divalent metal cation</name>
        <dbReference type="ChEBI" id="CHEBI:60240"/>
        <label>1</label>
    </ligand>
</feature>
<dbReference type="RefSeq" id="WP_106458930.1">
    <property type="nucleotide sequence ID" value="NZ_PXOH01000036.1"/>
</dbReference>
<dbReference type="NCBIfam" id="TIGR00500">
    <property type="entry name" value="met_pdase_I"/>
    <property type="match status" value="1"/>
</dbReference>
<comment type="catalytic activity">
    <reaction evidence="6 7">
        <text>Release of N-terminal amino acids, preferentially methionine, from peptides and arylamides.</text>
        <dbReference type="EC" id="3.4.11.18"/>
    </reaction>
</comment>